<name>A0A444V0Q7_ACIRT</name>
<feature type="region of interest" description="Disordered" evidence="1">
    <location>
        <begin position="1"/>
        <end position="20"/>
    </location>
</feature>
<dbReference type="PANTHER" id="PTHR45823:SF1">
    <property type="entry name" value="T-SNARE COILED-COIL HOMOLOGY DOMAIN-CONTAINING PROTEIN"/>
    <property type="match status" value="1"/>
</dbReference>
<reference evidence="3 4" key="1">
    <citation type="submission" date="2019-01" db="EMBL/GenBank/DDBJ databases">
        <title>Draft Genome and Complete Hox-Cluster Characterization of the Sterlet Sturgeon (Acipenser ruthenus).</title>
        <authorList>
            <person name="Wei Q."/>
        </authorList>
    </citation>
    <scope>NUCLEOTIDE SEQUENCE [LARGE SCALE GENOMIC DNA]</scope>
    <source>
        <strain evidence="3">WHYD16114868_AA</strain>
        <tissue evidence="3">Blood</tissue>
    </source>
</reference>
<organism evidence="3 4">
    <name type="scientific">Acipenser ruthenus</name>
    <name type="common">Sterlet sturgeon</name>
    <dbReference type="NCBI Taxonomy" id="7906"/>
    <lineage>
        <taxon>Eukaryota</taxon>
        <taxon>Metazoa</taxon>
        <taxon>Chordata</taxon>
        <taxon>Craniata</taxon>
        <taxon>Vertebrata</taxon>
        <taxon>Euteleostomi</taxon>
        <taxon>Actinopterygii</taxon>
        <taxon>Chondrostei</taxon>
        <taxon>Acipenseriformes</taxon>
        <taxon>Acipenseridae</taxon>
        <taxon>Acipenser</taxon>
    </lineage>
</organism>
<sequence length="108" mass="11794">MSRPGRSTVKAGRHDGQPPREAYQAKFKMAVLANEWGPIEKARQLAAALEGEAPQVLLDLSADEMASCEDLATALECWFGRMEPAVGLRQRLAARYRKPGEKLSVLAG</sequence>
<proteinExistence type="predicted"/>
<dbReference type="InterPro" id="IPR048270">
    <property type="entry name" value="PNMA_C"/>
</dbReference>
<feature type="domain" description="Paraneoplastic antigen Ma-like C-terminal" evidence="2">
    <location>
        <begin position="35"/>
        <end position="105"/>
    </location>
</feature>
<dbReference type="Pfam" id="PF14893">
    <property type="entry name" value="PNMA"/>
    <property type="match status" value="1"/>
</dbReference>
<dbReference type="PANTHER" id="PTHR45823">
    <property type="entry name" value="T-SNARE COILED-COIL HOMOLOGY DOMAIN-CONTAINING PROTEIN"/>
    <property type="match status" value="1"/>
</dbReference>
<dbReference type="EMBL" id="SCEB01003960">
    <property type="protein sequence ID" value="RXM93938.1"/>
    <property type="molecule type" value="Genomic_DNA"/>
</dbReference>
<keyword evidence="4" id="KW-1185">Reference proteome</keyword>
<evidence type="ECO:0000259" key="2">
    <source>
        <dbReference type="Pfam" id="PF14893"/>
    </source>
</evidence>
<protein>
    <recommendedName>
        <fullName evidence="2">Paraneoplastic antigen Ma-like C-terminal domain-containing protein</fullName>
    </recommendedName>
</protein>
<comment type="caution">
    <text evidence="3">The sequence shown here is derived from an EMBL/GenBank/DDBJ whole genome shotgun (WGS) entry which is preliminary data.</text>
</comment>
<evidence type="ECO:0000256" key="1">
    <source>
        <dbReference type="SAM" id="MobiDB-lite"/>
    </source>
</evidence>
<evidence type="ECO:0000313" key="4">
    <source>
        <dbReference type="Proteomes" id="UP000289886"/>
    </source>
</evidence>
<accession>A0A444V0Q7</accession>
<gene>
    <name evidence="3" type="ORF">EOD39_18544</name>
</gene>
<dbReference type="Proteomes" id="UP000289886">
    <property type="component" value="Unassembled WGS sequence"/>
</dbReference>
<dbReference type="AlphaFoldDB" id="A0A444V0Q7"/>
<evidence type="ECO:0000313" key="3">
    <source>
        <dbReference type="EMBL" id="RXM93938.1"/>
    </source>
</evidence>